<dbReference type="Proteomes" id="UP001062263">
    <property type="component" value="Chromosome"/>
</dbReference>
<protein>
    <submittedName>
        <fullName evidence="1">Uncharacterized protein</fullName>
    </submittedName>
</protein>
<accession>A0ABM7ZD70</accession>
<gene>
    <name evidence="1" type="ORF">Abiwalacus_02140</name>
</gene>
<evidence type="ECO:0000313" key="2">
    <source>
        <dbReference type="Proteomes" id="UP001062263"/>
    </source>
</evidence>
<dbReference type="EMBL" id="AP025943">
    <property type="protein sequence ID" value="BDL42640.1"/>
    <property type="molecule type" value="Genomic_DNA"/>
</dbReference>
<name>A0ABM7ZD70_9BACT</name>
<evidence type="ECO:0000313" key="1">
    <source>
        <dbReference type="EMBL" id="BDL42640.1"/>
    </source>
</evidence>
<organism evidence="1 2">
    <name type="scientific">Akkermansia biwaensis</name>
    <dbReference type="NCBI Taxonomy" id="2946555"/>
    <lineage>
        <taxon>Bacteria</taxon>
        <taxon>Pseudomonadati</taxon>
        <taxon>Verrucomicrobiota</taxon>
        <taxon>Verrucomicrobiia</taxon>
        <taxon>Verrucomicrobiales</taxon>
        <taxon>Akkermansiaceae</taxon>
        <taxon>Akkermansia</taxon>
    </lineage>
</organism>
<sequence>MTAECKELLWVDGNPSSSEKRQVTLPTLTKGGERPSTVTVYQRDKDNIVYEAVDIPKGFQIQANPLPGGEVQIAVYADSTTQDGRNTIKIKLNGEHYEFICPAVSAKTNMPQQFIENQFYISSPQHNK</sequence>
<keyword evidence="2" id="KW-1185">Reference proteome</keyword>
<dbReference type="RefSeq" id="WP_215434915.1">
    <property type="nucleotide sequence ID" value="NZ_AP025943.1"/>
</dbReference>
<reference evidence="1" key="1">
    <citation type="submission" date="2022-06" db="EMBL/GenBank/DDBJ databases">
        <title>Akkermansia biwalacus sp. nov., an anaerobic mucin-degrading bacterium isolated from human intestine.</title>
        <authorList>
            <person name="Kobayashi Y."/>
            <person name="Inoue S."/>
            <person name="Kawahara T."/>
            <person name="Kohda N."/>
        </authorList>
    </citation>
    <scope>NUCLEOTIDE SEQUENCE</scope>
    <source>
        <strain evidence="1">WON2089</strain>
    </source>
</reference>
<proteinExistence type="predicted"/>